<reference evidence="1" key="1">
    <citation type="submission" date="2021-05" db="EMBL/GenBank/DDBJ databases">
        <authorList>
            <person name="Alioto T."/>
            <person name="Alioto T."/>
            <person name="Gomez Garrido J."/>
        </authorList>
    </citation>
    <scope>NUCLEOTIDE SEQUENCE</scope>
</reference>
<dbReference type="AlphaFoldDB" id="A0A8D8E8N1"/>
<dbReference type="EMBL" id="HBUE01295793">
    <property type="protein sequence ID" value="CAG6576342.1"/>
    <property type="molecule type" value="Transcribed_RNA"/>
</dbReference>
<proteinExistence type="predicted"/>
<evidence type="ECO:0000313" key="1">
    <source>
        <dbReference type="EMBL" id="CAG6524659.1"/>
    </source>
</evidence>
<dbReference type="EMBL" id="HBUE01189938">
    <property type="protein sequence ID" value="CAG6524659.1"/>
    <property type="molecule type" value="Transcribed_RNA"/>
</dbReference>
<accession>A0A8D8E8N1</accession>
<organism evidence="1">
    <name type="scientific">Culex pipiens</name>
    <name type="common">House mosquito</name>
    <dbReference type="NCBI Taxonomy" id="7175"/>
    <lineage>
        <taxon>Eukaryota</taxon>
        <taxon>Metazoa</taxon>
        <taxon>Ecdysozoa</taxon>
        <taxon>Arthropoda</taxon>
        <taxon>Hexapoda</taxon>
        <taxon>Insecta</taxon>
        <taxon>Pterygota</taxon>
        <taxon>Neoptera</taxon>
        <taxon>Endopterygota</taxon>
        <taxon>Diptera</taxon>
        <taxon>Nematocera</taxon>
        <taxon>Culicoidea</taxon>
        <taxon>Culicidae</taxon>
        <taxon>Culicinae</taxon>
        <taxon>Culicini</taxon>
        <taxon>Culex</taxon>
        <taxon>Culex</taxon>
    </lineage>
</organism>
<protein>
    <submittedName>
        <fullName evidence="1">(northern house mosquito) hypothetical protein</fullName>
    </submittedName>
</protein>
<sequence>MHATNTETTHFYLIWTRQLDLRDFAGSGLDGPEGRGRERLAKKNSVSFLNGEIIHNLTGSAEASRPPPVEEKLVLPLLRRWYGVVAYWEDADLRYASLECTVLSPHCDNSDTSVLPWVHLGDTCQGPLQWWDVFAHQNHHRADSYVVLLLGPFGPIVEIGEVLSCPRLPQGLHIVLNCLPR</sequence>
<dbReference type="EMBL" id="HBUE01111050">
    <property type="protein sequence ID" value="CAG6488876.1"/>
    <property type="molecule type" value="Transcribed_RNA"/>
</dbReference>
<name>A0A8D8E8N1_CULPI</name>